<proteinExistence type="predicted"/>
<dbReference type="InterPro" id="IPR013087">
    <property type="entry name" value="Znf_C2H2_type"/>
</dbReference>
<gene>
    <name evidence="4 5" type="primary">LOC106180755</name>
</gene>
<accession>A0A1S3KCY8</accession>
<dbReference type="SMART" id="SM00355">
    <property type="entry name" value="ZnF_C2H2"/>
    <property type="match status" value="5"/>
</dbReference>
<dbReference type="OrthoDB" id="6160647at2759"/>
<dbReference type="RefSeq" id="XP_013420313.1">
    <property type="nucleotide sequence ID" value="XM_013564859.1"/>
</dbReference>
<feature type="compositionally biased region" description="Basic and acidic residues" evidence="1">
    <location>
        <begin position="294"/>
        <end position="313"/>
    </location>
</feature>
<feature type="domain" description="C2H2-type" evidence="2">
    <location>
        <begin position="59"/>
        <end position="80"/>
    </location>
</feature>
<feature type="region of interest" description="Disordered" evidence="1">
    <location>
        <begin position="256"/>
        <end position="277"/>
    </location>
</feature>
<keyword evidence="3" id="KW-1185">Reference proteome</keyword>
<sequence length="724" mass="80732">MASLDGALHESVDHCLKFAEILYKCTLCTSLPSILTSKESFVCHVKQLHFVGSVAGPTCPSCNLTFNTRQDLDVHVSTSHPNSDLVLRTHDLDSDPRKSDPDPRSDVDLEQGHFSIRSAKTEKSGGRRKKREGIQKRLSGFQEITDSEDESGDDQLLIPSPRDTENNALLCKISKKSEGWKISVKSSPSNHKGGGNDSKDADVPTSEFGKYTQVIRSGIENTYICCLCDWKTTQNIAFQAHCSGVEHNTRLERKNREKGYVSDEGDDEVSLLHNRDKTSSQNNYDIYSLISEKLKPGHEGNPEESPSHKRAERAGTSSDNEECSLKIPEKVLKKESNTSLEGGNSGLDHLDANLDDEDYPMRKCNRCDFTFKTFSQFAKHCIEKHNFLDNSGAPLPQVLSPHLAYSPSGLQVKHSSGATDVLGRGINDVPNHCIRCNAAYSTSEEFIKHCIDSHGYGVPDPQSYTMLEGAKVAKIRKLLPELVVREPYGSLLRDHLLQLISMRLQDATTIDWGPACNRAVREAYPYTLAQRKGMYKKTYFFGIKLIDGVEGTEGCDSSQSYLPLRDFQQDVEKLIQMLPEFVQWTGLPDSCISRDVLLENVSWVINDQDINNWGMQCNRAMRQLFPDVATKRKGKLKTTYYYGALLKVKAGDQVVNFSSSPRGRGRPKNDALRTVEWHPTEENQLVSSPDNLSLKIPTPSASSANCDSSYEGKEKSCLADDSDT</sequence>
<dbReference type="KEGG" id="lak:106180755"/>
<evidence type="ECO:0000313" key="3">
    <source>
        <dbReference type="Proteomes" id="UP000085678"/>
    </source>
</evidence>
<feature type="region of interest" description="Disordered" evidence="1">
    <location>
        <begin position="678"/>
        <end position="724"/>
    </location>
</feature>
<name>A0A1S3KCY8_LINAN</name>
<dbReference type="Proteomes" id="UP000085678">
    <property type="component" value="Unplaced"/>
</dbReference>
<dbReference type="AlphaFoldDB" id="A0A1S3KCY8"/>
<evidence type="ECO:0000313" key="4">
    <source>
        <dbReference type="RefSeq" id="XP_013420312.1"/>
    </source>
</evidence>
<feature type="compositionally biased region" description="Basic and acidic residues" evidence="1">
    <location>
        <begin position="87"/>
        <end position="111"/>
    </location>
</feature>
<reference evidence="4 5" key="1">
    <citation type="submission" date="2025-04" db="UniProtKB">
        <authorList>
            <consortium name="RefSeq"/>
        </authorList>
    </citation>
    <scope>IDENTIFICATION</scope>
    <source>
        <tissue evidence="4 5">Gonads</tissue>
    </source>
</reference>
<protein>
    <submittedName>
        <fullName evidence="4 5">Uncharacterized protein LOC106180755</fullName>
    </submittedName>
</protein>
<feature type="domain" description="C2H2-type" evidence="2">
    <location>
        <begin position="433"/>
        <end position="454"/>
    </location>
</feature>
<evidence type="ECO:0000259" key="2">
    <source>
        <dbReference type="PROSITE" id="PS00028"/>
    </source>
</evidence>
<feature type="domain" description="C2H2-type" evidence="2">
    <location>
        <begin position="364"/>
        <end position="385"/>
    </location>
</feature>
<feature type="region of interest" description="Disordered" evidence="1">
    <location>
        <begin position="182"/>
        <end position="202"/>
    </location>
</feature>
<evidence type="ECO:0000313" key="5">
    <source>
        <dbReference type="RefSeq" id="XP_013420313.1"/>
    </source>
</evidence>
<feature type="region of interest" description="Disordered" evidence="1">
    <location>
        <begin position="77"/>
        <end position="162"/>
    </location>
</feature>
<organism evidence="3 5">
    <name type="scientific">Lingula anatina</name>
    <name type="common">Brachiopod</name>
    <name type="synonym">Lingula unguis</name>
    <dbReference type="NCBI Taxonomy" id="7574"/>
    <lineage>
        <taxon>Eukaryota</taxon>
        <taxon>Metazoa</taxon>
        <taxon>Spiralia</taxon>
        <taxon>Lophotrochozoa</taxon>
        <taxon>Brachiopoda</taxon>
        <taxon>Linguliformea</taxon>
        <taxon>Lingulata</taxon>
        <taxon>Lingulida</taxon>
        <taxon>Linguloidea</taxon>
        <taxon>Lingulidae</taxon>
        <taxon>Lingula</taxon>
    </lineage>
</organism>
<dbReference type="GeneID" id="106180755"/>
<evidence type="ECO:0000256" key="1">
    <source>
        <dbReference type="SAM" id="MobiDB-lite"/>
    </source>
</evidence>
<feature type="compositionally biased region" description="Polar residues" evidence="1">
    <location>
        <begin position="682"/>
        <end position="691"/>
    </location>
</feature>
<feature type="compositionally biased region" description="Basic and acidic residues" evidence="1">
    <location>
        <begin position="323"/>
        <end position="336"/>
    </location>
</feature>
<dbReference type="RefSeq" id="XP_013420312.1">
    <property type="nucleotide sequence ID" value="XM_013564858.1"/>
</dbReference>
<dbReference type="PROSITE" id="PS00028">
    <property type="entry name" value="ZINC_FINGER_C2H2_1"/>
    <property type="match status" value="3"/>
</dbReference>
<feature type="compositionally biased region" description="Polar residues" evidence="1">
    <location>
        <begin position="699"/>
        <end position="708"/>
    </location>
</feature>
<feature type="region of interest" description="Disordered" evidence="1">
    <location>
        <begin position="294"/>
        <end position="351"/>
    </location>
</feature>